<dbReference type="PANTHER" id="PTHR46401:SF2">
    <property type="entry name" value="GLYCOSYLTRANSFERASE WBBK-RELATED"/>
    <property type="match status" value="1"/>
</dbReference>
<keyword evidence="2" id="KW-0328">Glycosyltransferase</keyword>
<comment type="caution">
    <text evidence="2">The sequence shown here is derived from an EMBL/GenBank/DDBJ whole genome shotgun (WGS) entry which is preliminary data.</text>
</comment>
<evidence type="ECO:0000313" key="3">
    <source>
        <dbReference type="Proteomes" id="UP001199816"/>
    </source>
</evidence>
<evidence type="ECO:0000256" key="1">
    <source>
        <dbReference type="ARBA" id="ARBA00022679"/>
    </source>
</evidence>
<dbReference type="PANTHER" id="PTHR46401">
    <property type="entry name" value="GLYCOSYLTRANSFERASE WBBK-RELATED"/>
    <property type="match status" value="1"/>
</dbReference>
<dbReference type="Gene3D" id="3.40.50.2000">
    <property type="entry name" value="Glycogen Phosphorylase B"/>
    <property type="match status" value="1"/>
</dbReference>
<dbReference type="RefSeq" id="WP_231007296.1">
    <property type="nucleotide sequence ID" value="NZ_JAJNEC010000005.1"/>
</dbReference>
<dbReference type="GO" id="GO:0016757">
    <property type="term" value="F:glycosyltransferase activity"/>
    <property type="evidence" value="ECO:0007669"/>
    <property type="project" value="UniProtKB-KW"/>
</dbReference>
<evidence type="ECO:0000313" key="2">
    <source>
        <dbReference type="EMBL" id="MCD2424947.1"/>
    </source>
</evidence>
<proteinExistence type="predicted"/>
<reference evidence="2 3" key="1">
    <citation type="submission" date="2021-11" db="EMBL/GenBank/DDBJ databases">
        <title>Genomic of Niabella pedocola.</title>
        <authorList>
            <person name="Wu T."/>
        </authorList>
    </citation>
    <scope>NUCLEOTIDE SEQUENCE [LARGE SCALE GENOMIC DNA]</scope>
    <source>
        <strain evidence="2 3">JCM 31011</strain>
    </source>
</reference>
<dbReference type="SUPFAM" id="SSF53756">
    <property type="entry name" value="UDP-Glycosyltransferase/glycogen phosphorylase"/>
    <property type="match status" value="1"/>
</dbReference>
<gene>
    <name evidence="2" type="ORF">LQ567_19340</name>
</gene>
<dbReference type="Proteomes" id="UP001199816">
    <property type="component" value="Unassembled WGS sequence"/>
</dbReference>
<dbReference type="EC" id="2.4.-.-" evidence="2"/>
<name>A0ABS8PV44_9BACT</name>
<accession>A0ABS8PV44</accession>
<dbReference type="Pfam" id="PF13692">
    <property type="entry name" value="Glyco_trans_1_4"/>
    <property type="match status" value="1"/>
</dbReference>
<organism evidence="2 3">
    <name type="scientific">Niabella pedocola</name>
    <dbReference type="NCBI Taxonomy" id="1752077"/>
    <lineage>
        <taxon>Bacteria</taxon>
        <taxon>Pseudomonadati</taxon>
        <taxon>Bacteroidota</taxon>
        <taxon>Chitinophagia</taxon>
        <taxon>Chitinophagales</taxon>
        <taxon>Chitinophagaceae</taxon>
        <taxon>Niabella</taxon>
    </lineage>
</organism>
<sequence>MSIAIYSRNLQKDLVFNRFNNLVINGLNQCLPEAGLLVFSTAPTADLPFPHPNLRVVQPAKKQSGWLGRALEKKWTLPNLLKKNQVQALLLADVKDLLKINIPQFLLVPDDAAYIKNGHPALRKLAGLVVSSPVLKEALVKQAGVHAGKVWVVEGLVAPGLKPAEVHAQFDFKDRVTEGREFFICADVHWSREQLLTLLKAFSRFKKMQQSGWKLLITQGGNHPRSACSAVFAALDTYKYREDVVLFESTGAEDYAAAMGAAYAAVTFQQNGGFPAAAFEALQCQVPVMAPAAQKERIHPSALLFADEAALAQQLMELYKNEGLRQQLVLQLANDPLKPAPEGALTLLKQRLLQA</sequence>
<keyword evidence="1 2" id="KW-0808">Transferase</keyword>
<dbReference type="EMBL" id="JAJNEC010000005">
    <property type="protein sequence ID" value="MCD2424947.1"/>
    <property type="molecule type" value="Genomic_DNA"/>
</dbReference>
<protein>
    <submittedName>
        <fullName evidence="2">Glycosyltransferase</fullName>
        <ecNumber evidence="2">2.4.-.-</ecNumber>
    </submittedName>
</protein>
<keyword evidence="3" id="KW-1185">Reference proteome</keyword>